<sequence length="92" mass="10227">MADIYEISAACHSERYRGPAGVGQRGAVIAVNFIAILNVHAKLKINTRATTDVAKRYLDNCSGVFATRIRHSTPRQPICTRIWLHSTSLFDL</sequence>
<protein>
    <submittedName>
        <fullName evidence="1">Uncharacterized protein</fullName>
    </submittedName>
</protein>
<dbReference type="AlphaFoldDB" id="A0AAV1JME7"/>
<gene>
    <name evidence="1" type="ORF">LNINA_LOCUS9046</name>
</gene>
<reference evidence="1 2" key="1">
    <citation type="submission" date="2023-11" db="EMBL/GenBank/DDBJ databases">
        <authorList>
            <person name="Okamura Y."/>
        </authorList>
    </citation>
    <scope>NUCLEOTIDE SEQUENCE [LARGE SCALE GENOMIC DNA]</scope>
</reference>
<proteinExistence type="predicted"/>
<keyword evidence="2" id="KW-1185">Reference proteome</keyword>
<comment type="caution">
    <text evidence="1">The sequence shown here is derived from an EMBL/GenBank/DDBJ whole genome shotgun (WGS) entry which is preliminary data.</text>
</comment>
<organism evidence="1 2">
    <name type="scientific">Leptosia nina</name>
    <dbReference type="NCBI Taxonomy" id="320188"/>
    <lineage>
        <taxon>Eukaryota</taxon>
        <taxon>Metazoa</taxon>
        <taxon>Ecdysozoa</taxon>
        <taxon>Arthropoda</taxon>
        <taxon>Hexapoda</taxon>
        <taxon>Insecta</taxon>
        <taxon>Pterygota</taxon>
        <taxon>Neoptera</taxon>
        <taxon>Endopterygota</taxon>
        <taxon>Lepidoptera</taxon>
        <taxon>Glossata</taxon>
        <taxon>Ditrysia</taxon>
        <taxon>Papilionoidea</taxon>
        <taxon>Pieridae</taxon>
        <taxon>Pierinae</taxon>
        <taxon>Leptosia</taxon>
    </lineage>
</organism>
<evidence type="ECO:0000313" key="1">
    <source>
        <dbReference type="EMBL" id="CAK1549772.1"/>
    </source>
</evidence>
<accession>A0AAV1JME7</accession>
<name>A0AAV1JME7_9NEOP</name>
<dbReference type="Proteomes" id="UP001497472">
    <property type="component" value="Unassembled WGS sequence"/>
</dbReference>
<dbReference type="EMBL" id="CAVLEF010000040">
    <property type="protein sequence ID" value="CAK1549772.1"/>
    <property type="molecule type" value="Genomic_DNA"/>
</dbReference>
<evidence type="ECO:0000313" key="2">
    <source>
        <dbReference type="Proteomes" id="UP001497472"/>
    </source>
</evidence>